<comment type="similarity">
    <text evidence="1">Belongs to the multi antimicrobial extrusion (MATE) (TC 2.A.66.1) family.</text>
</comment>
<evidence type="ECO:0000313" key="2">
    <source>
        <dbReference type="EnsemblPlants" id="AET1Gv20028400.8"/>
    </source>
</evidence>
<dbReference type="Proteomes" id="UP000015105">
    <property type="component" value="Chromosome 1D"/>
</dbReference>
<dbReference type="EnsemblPlants" id="AET1Gv20028400.8">
    <property type="protein sequence ID" value="AET1Gv20028400.8"/>
    <property type="gene ID" value="AET1Gv20028400"/>
</dbReference>
<reference evidence="2" key="3">
    <citation type="journal article" date="2017" name="Nature">
        <title>Genome sequence of the progenitor of the wheat D genome Aegilops tauschii.</title>
        <authorList>
            <person name="Luo M.C."/>
            <person name="Gu Y.Q."/>
            <person name="Puiu D."/>
            <person name="Wang H."/>
            <person name="Twardziok S.O."/>
            <person name="Deal K.R."/>
            <person name="Huo N."/>
            <person name="Zhu T."/>
            <person name="Wang L."/>
            <person name="Wang Y."/>
            <person name="McGuire P.E."/>
            <person name="Liu S."/>
            <person name="Long H."/>
            <person name="Ramasamy R.K."/>
            <person name="Rodriguez J.C."/>
            <person name="Van S.L."/>
            <person name="Yuan L."/>
            <person name="Wang Z."/>
            <person name="Xia Z."/>
            <person name="Xiao L."/>
            <person name="Anderson O.D."/>
            <person name="Ouyang S."/>
            <person name="Liang Y."/>
            <person name="Zimin A.V."/>
            <person name="Pertea G."/>
            <person name="Qi P."/>
            <person name="Bennetzen J.L."/>
            <person name="Dai X."/>
            <person name="Dawson M.W."/>
            <person name="Muller H.G."/>
            <person name="Kugler K."/>
            <person name="Rivarola-Duarte L."/>
            <person name="Spannagl M."/>
            <person name="Mayer K.F.X."/>
            <person name="Lu F.H."/>
            <person name="Bevan M.W."/>
            <person name="Leroy P."/>
            <person name="Li P."/>
            <person name="You F.M."/>
            <person name="Sun Q."/>
            <person name="Liu Z."/>
            <person name="Lyons E."/>
            <person name="Wicker T."/>
            <person name="Salzberg S.L."/>
            <person name="Devos K.M."/>
            <person name="Dvorak J."/>
        </authorList>
    </citation>
    <scope>NUCLEOTIDE SEQUENCE [LARGE SCALE GENOMIC DNA]</scope>
    <source>
        <strain evidence="2">cv. AL8/78</strain>
    </source>
</reference>
<reference evidence="3" key="2">
    <citation type="journal article" date="2017" name="Nat. Plants">
        <title>The Aegilops tauschii genome reveals multiple impacts of transposons.</title>
        <authorList>
            <person name="Zhao G."/>
            <person name="Zou C."/>
            <person name="Li K."/>
            <person name="Wang K."/>
            <person name="Li T."/>
            <person name="Gao L."/>
            <person name="Zhang X."/>
            <person name="Wang H."/>
            <person name="Yang Z."/>
            <person name="Liu X."/>
            <person name="Jiang W."/>
            <person name="Mao L."/>
            <person name="Kong X."/>
            <person name="Jiao Y."/>
            <person name="Jia J."/>
        </authorList>
    </citation>
    <scope>NUCLEOTIDE SEQUENCE [LARGE SCALE GENOMIC DNA]</scope>
    <source>
        <strain evidence="3">cv. AL8/78</strain>
    </source>
</reference>
<reference evidence="2" key="4">
    <citation type="submission" date="2019-03" db="UniProtKB">
        <authorList>
            <consortium name="EnsemblPlants"/>
        </authorList>
    </citation>
    <scope>IDENTIFICATION</scope>
</reference>
<protein>
    <recommendedName>
        <fullName evidence="4">MATE family efflux transporter</fullName>
    </recommendedName>
</protein>
<organism evidence="2 3">
    <name type="scientific">Aegilops tauschii subsp. strangulata</name>
    <name type="common">Goatgrass</name>
    <dbReference type="NCBI Taxonomy" id="200361"/>
    <lineage>
        <taxon>Eukaryota</taxon>
        <taxon>Viridiplantae</taxon>
        <taxon>Streptophyta</taxon>
        <taxon>Embryophyta</taxon>
        <taxon>Tracheophyta</taxon>
        <taxon>Spermatophyta</taxon>
        <taxon>Magnoliopsida</taxon>
        <taxon>Liliopsida</taxon>
        <taxon>Poales</taxon>
        <taxon>Poaceae</taxon>
        <taxon>BOP clade</taxon>
        <taxon>Pooideae</taxon>
        <taxon>Triticodae</taxon>
        <taxon>Triticeae</taxon>
        <taxon>Triticinae</taxon>
        <taxon>Aegilops</taxon>
    </lineage>
</organism>
<name>A0A452XJ76_AEGTS</name>
<sequence>VMLLQVTMQFISTVMVGHLGDVALAGAAIANSLTNVSGFSVLVSKHAAHINLFRLCLAIGTFNSVRAAPESQ</sequence>
<dbReference type="Pfam" id="PF01554">
    <property type="entry name" value="MatE"/>
    <property type="match status" value="1"/>
</dbReference>
<dbReference type="InterPro" id="IPR002528">
    <property type="entry name" value="MATE_fam"/>
</dbReference>
<reference evidence="2" key="5">
    <citation type="journal article" date="2021" name="G3 (Bethesda)">
        <title>Aegilops tauschii genome assembly Aet v5.0 features greater sequence contiguity and improved annotation.</title>
        <authorList>
            <person name="Wang L."/>
            <person name="Zhu T."/>
            <person name="Rodriguez J.C."/>
            <person name="Deal K.R."/>
            <person name="Dubcovsky J."/>
            <person name="McGuire P.E."/>
            <person name="Lux T."/>
            <person name="Spannagl M."/>
            <person name="Mayer K.F.X."/>
            <person name="Baldrich P."/>
            <person name="Meyers B.C."/>
            <person name="Huo N."/>
            <person name="Gu Y.Q."/>
            <person name="Zhou H."/>
            <person name="Devos K.M."/>
            <person name="Bennetzen J.L."/>
            <person name="Unver T."/>
            <person name="Budak H."/>
            <person name="Gulick P.J."/>
            <person name="Galiba G."/>
            <person name="Kalapos B."/>
            <person name="Nelson D.R."/>
            <person name="Li P."/>
            <person name="You F.M."/>
            <person name="Luo M.C."/>
            <person name="Dvorak J."/>
        </authorList>
    </citation>
    <scope>NUCLEOTIDE SEQUENCE [LARGE SCALE GENOMIC DNA]</scope>
    <source>
        <strain evidence="2">cv. AL8/78</strain>
    </source>
</reference>
<dbReference type="GO" id="GO:0016020">
    <property type="term" value="C:membrane"/>
    <property type="evidence" value="ECO:0007669"/>
    <property type="project" value="InterPro"/>
</dbReference>
<accession>A0A452XJ76</accession>
<dbReference type="GO" id="GO:0015297">
    <property type="term" value="F:antiporter activity"/>
    <property type="evidence" value="ECO:0007669"/>
    <property type="project" value="InterPro"/>
</dbReference>
<keyword evidence="3" id="KW-1185">Reference proteome</keyword>
<evidence type="ECO:0000313" key="3">
    <source>
        <dbReference type="Proteomes" id="UP000015105"/>
    </source>
</evidence>
<evidence type="ECO:0000256" key="1">
    <source>
        <dbReference type="ARBA" id="ARBA00010199"/>
    </source>
</evidence>
<proteinExistence type="inferred from homology"/>
<reference evidence="3" key="1">
    <citation type="journal article" date="2014" name="Science">
        <title>Ancient hybridizations among the ancestral genomes of bread wheat.</title>
        <authorList>
            <consortium name="International Wheat Genome Sequencing Consortium,"/>
            <person name="Marcussen T."/>
            <person name="Sandve S.R."/>
            <person name="Heier L."/>
            <person name="Spannagl M."/>
            <person name="Pfeifer M."/>
            <person name="Jakobsen K.S."/>
            <person name="Wulff B.B."/>
            <person name="Steuernagel B."/>
            <person name="Mayer K.F."/>
            <person name="Olsen O.A."/>
        </authorList>
    </citation>
    <scope>NUCLEOTIDE SEQUENCE [LARGE SCALE GENOMIC DNA]</scope>
    <source>
        <strain evidence="3">cv. AL8/78</strain>
    </source>
</reference>
<dbReference type="AlphaFoldDB" id="A0A452XJ76"/>
<dbReference type="GO" id="GO:0042910">
    <property type="term" value="F:xenobiotic transmembrane transporter activity"/>
    <property type="evidence" value="ECO:0007669"/>
    <property type="project" value="InterPro"/>
</dbReference>
<dbReference type="Gramene" id="AET1Gv20028400.8">
    <property type="protein sequence ID" value="AET1Gv20028400.8"/>
    <property type="gene ID" value="AET1Gv20028400"/>
</dbReference>
<evidence type="ECO:0008006" key="4">
    <source>
        <dbReference type="Google" id="ProtNLM"/>
    </source>
</evidence>